<dbReference type="RefSeq" id="WP_207329047.1">
    <property type="nucleotide sequence ID" value="NZ_JAFMYW010000002.1"/>
</dbReference>
<comment type="caution">
    <text evidence="1">The sequence shown here is derived from an EMBL/GenBank/DDBJ whole genome shotgun (WGS) entry which is preliminary data.</text>
</comment>
<organism evidence="1 2">
    <name type="scientific">Fibrella forsythiae</name>
    <dbReference type="NCBI Taxonomy" id="2817061"/>
    <lineage>
        <taxon>Bacteria</taxon>
        <taxon>Pseudomonadati</taxon>
        <taxon>Bacteroidota</taxon>
        <taxon>Cytophagia</taxon>
        <taxon>Cytophagales</taxon>
        <taxon>Spirosomataceae</taxon>
        <taxon>Fibrella</taxon>
    </lineage>
</organism>
<sequence length="210" mass="23617">MNHQRCCQLLLTALLVSWATILVNGQGRVPLTADSVALYQRHIGQTPGVYRYERHYVGDLNNDKRPDVVLIAQRTQHQPGDAPGGLARRVILLLYQPNGQLRNAVYNDQILRCTTCGGGSLVDPFVKVVFNGNLFSFVSAYGLGERTSQVITFEFDPKRPDWWLHTITLQPFEYAAPGQPTNTRPPKVLTKNELGVVRFQDFTSKLIPKK</sequence>
<proteinExistence type="predicted"/>
<dbReference type="EMBL" id="JAFMYW010000002">
    <property type="protein sequence ID" value="MBO0949117.1"/>
    <property type="molecule type" value="Genomic_DNA"/>
</dbReference>
<gene>
    <name evidence="1" type="ORF">J2I46_11020</name>
</gene>
<accession>A0ABS3JGJ4</accession>
<evidence type="ECO:0000313" key="2">
    <source>
        <dbReference type="Proteomes" id="UP000664628"/>
    </source>
</evidence>
<protein>
    <recommendedName>
        <fullName evidence="3">VCBS repeat-containing protein</fullName>
    </recommendedName>
</protein>
<dbReference type="Proteomes" id="UP000664628">
    <property type="component" value="Unassembled WGS sequence"/>
</dbReference>
<evidence type="ECO:0000313" key="1">
    <source>
        <dbReference type="EMBL" id="MBO0949117.1"/>
    </source>
</evidence>
<name>A0ABS3JGJ4_9BACT</name>
<keyword evidence="2" id="KW-1185">Reference proteome</keyword>
<reference evidence="1 2" key="1">
    <citation type="submission" date="2021-03" db="EMBL/GenBank/DDBJ databases">
        <title>Fibrella sp. HMF5405 genome sequencing and assembly.</title>
        <authorList>
            <person name="Kang H."/>
            <person name="Kim H."/>
            <person name="Bae S."/>
            <person name="Joh K."/>
        </authorList>
    </citation>
    <scope>NUCLEOTIDE SEQUENCE [LARGE SCALE GENOMIC DNA]</scope>
    <source>
        <strain evidence="1 2">HMF5405</strain>
    </source>
</reference>
<evidence type="ECO:0008006" key="3">
    <source>
        <dbReference type="Google" id="ProtNLM"/>
    </source>
</evidence>